<dbReference type="AlphaFoldDB" id="A0AAV4APA2"/>
<sequence length="77" mass="8849">MNHSEDLEQLYEQLQTVMDSVKKRNLISTMDRFDAKVRKGLSKHQGIGLRVLEEGEHLFTILETNGINDDPRHSVSV</sequence>
<gene>
    <name evidence="1" type="ORF">PoB_003488800</name>
</gene>
<name>A0AAV4APA2_9GAST</name>
<organism evidence="1 2">
    <name type="scientific">Plakobranchus ocellatus</name>
    <dbReference type="NCBI Taxonomy" id="259542"/>
    <lineage>
        <taxon>Eukaryota</taxon>
        <taxon>Metazoa</taxon>
        <taxon>Spiralia</taxon>
        <taxon>Lophotrochozoa</taxon>
        <taxon>Mollusca</taxon>
        <taxon>Gastropoda</taxon>
        <taxon>Heterobranchia</taxon>
        <taxon>Euthyneura</taxon>
        <taxon>Panpulmonata</taxon>
        <taxon>Sacoglossa</taxon>
        <taxon>Placobranchoidea</taxon>
        <taxon>Plakobranchidae</taxon>
        <taxon>Plakobranchus</taxon>
    </lineage>
</organism>
<dbReference type="EMBL" id="BLXT01003952">
    <property type="protein sequence ID" value="GFO08383.1"/>
    <property type="molecule type" value="Genomic_DNA"/>
</dbReference>
<protein>
    <submittedName>
        <fullName evidence="1">Uncharacterized protein</fullName>
    </submittedName>
</protein>
<reference evidence="1 2" key="1">
    <citation type="journal article" date="2021" name="Elife">
        <title>Chloroplast acquisition without the gene transfer in kleptoplastic sea slugs, Plakobranchus ocellatus.</title>
        <authorList>
            <person name="Maeda T."/>
            <person name="Takahashi S."/>
            <person name="Yoshida T."/>
            <person name="Shimamura S."/>
            <person name="Takaki Y."/>
            <person name="Nagai Y."/>
            <person name="Toyoda A."/>
            <person name="Suzuki Y."/>
            <person name="Arimoto A."/>
            <person name="Ishii H."/>
            <person name="Satoh N."/>
            <person name="Nishiyama T."/>
            <person name="Hasebe M."/>
            <person name="Maruyama T."/>
            <person name="Minagawa J."/>
            <person name="Obokata J."/>
            <person name="Shigenobu S."/>
        </authorList>
    </citation>
    <scope>NUCLEOTIDE SEQUENCE [LARGE SCALE GENOMIC DNA]</scope>
</reference>
<evidence type="ECO:0000313" key="1">
    <source>
        <dbReference type="EMBL" id="GFO08383.1"/>
    </source>
</evidence>
<comment type="caution">
    <text evidence="1">The sequence shown here is derived from an EMBL/GenBank/DDBJ whole genome shotgun (WGS) entry which is preliminary data.</text>
</comment>
<evidence type="ECO:0000313" key="2">
    <source>
        <dbReference type="Proteomes" id="UP000735302"/>
    </source>
</evidence>
<proteinExistence type="predicted"/>
<accession>A0AAV4APA2</accession>
<dbReference type="Proteomes" id="UP000735302">
    <property type="component" value="Unassembled WGS sequence"/>
</dbReference>
<keyword evidence="2" id="KW-1185">Reference proteome</keyword>